<comment type="caution">
    <text evidence="1">The sequence shown here is derived from an EMBL/GenBank/DDBJ whole genome shotgun (WGS) entry which is preliminary data.</text>
</comment>
<protein>
    <submittedName>
        <fullName evidence="1">Uncharacterized protein</fullName>
    </submittedName>
</protein>
<dbReference type="InParanoid" id="A0A2P6NM58"/>
<proteinExistence type="predicted"/>
<dbReference type="AlphaFoldDB" id="A0A2P6NM58"/>
<reference evidence="1 2" key="1">
    <citation type="journal article" date="2018" name="Genome Biol. Evol.">
        <title>Multiple Roots of Fruiting Body Formation in Amoebozoa.</title>
        <authorList>
            <person name="Hillmann F."/>
            <person name="Forbes G."/>
            <person name="Novohradska S."/>
            <person name="Ferling I."/>
            <person name="Riege K."/>
            <person name="Groth M."/>
            <person name="Westermann M."/>
            <person name="Marz M."/>
            <person name="Spaller T."/>
            <person name="Winckler T."/>
            <person name="Schaap P."/>
            <person name="Glockner G."/>
        </authorList>
    </citation>
    <scope>NUCLEOTIDE SEQUENCE [LARGE SCALE GENOMIC DNA]</scope>
    <source>
        <strain evidence="1 2">Jena</strain>
    </source>
</reference>
<sequence>MALIVECPTWKVLDTLGSLSGLQCCDAEQSSYKGIERSRANIIRYGRPVYGR</sequence>
<evidence type="ECO:0000313" key="1">
    <source>
        <dbReference type="EMBL" id="PRP85051.1"/>
    </source>
</evidence>
<evidence type="ECO:0000313" key="2">
    <source>
        <dbReference type="Proteomes" id="UP000241769"/>
    </source>
</evidence>
<dbReference type="Proteomes" id="UP000241769">
    <property type="component" value="Unassembled WGS sequence"/>
</dbReference>
<name>A0A2P6NM58_9EUKA</name>
<keyword evidence="2" id="KW-1185">Reference proteome</keyword>
<gene>
    <name evidence="1" type="ORF">PROFUN_07235</name>
</gene>
<accession>A0A2P6NM58</accession>
<organism evidence="1 2">
    <name type="scientific">Planoprotostelium fungivorum</name>
    <dbReference type="NCBI Taxonomy" id="1890364"/>
    <lineage>
        <taxon>Eukaryota</taxon>
        <taxon>Amoebozoa</taxon>
        <taxon>Evosea</taxon>
        <taxon>Variosea</taxon>
        <taxon>Cavosteliida</taxon>
        <taxon>Cavosteliaceae</taxon>
        <taxon>Planoprotostelium</taxon>
    </lineage>
</organism>
<dbReference type="EMBL" id="MDYQ01000051">
    <property type="protein sequence ID" value="PRP85051.1"/>
    <property type="molecule type" value="Genomic_DNA"/>
</dbReference>